<dbReference type="GO" id="GO:0072594">
    <property type="term" value="P:establishment of protein localization to organelle"/>
    <property type="evidence" value="ECO:0000318"/>
    <property type="project" value="GO_Central"/>
</dbReference>
<comment type="function">
    <text evidence="16">Lysosomal membrane glycoprotein which plays a role in the unfolded protein response (UPR) that contributes to protein degradation and cell survival during proteasomal dysfunction. Plays a role in the process of fusion of the lysosome with the autophagosome, thereby modulating the autophagic process. Promotes hepatocellular lipogenesis through activation of the PI3K/Akt pathway. May also play a role in dendritic cell function and in adaptive immunity.</text>
</comment>
<feature type="compositionally biased region" description="Polar residues" evidence="20">
    <location>
        <begin position="71"/>
        <end position="81"/>
    </location>
</feature>
<evidence type="ECO:0000256" key="14">
    <source>
        <dbReference type="ARBA" id="ARBA00023228"/>
    </source>
</evidence>
<comment type="caution">
    <text evidence="19">Lacks conserved residue(s) required for the propagation of feature annotation.</text>
</comment>
<keyword evidence="14 19" id="KW-0458">Lysosome</keyword>
<evidence type="ECO:0000313" key="23">
    <source>
        <dbReference type="Ensembl" id="ENSOANP00000050044.1"/>
    </source>
</evidence>
<evidence type="ECO:0000256" key="8">
    <source>
        <dbReference type="ARBA" id="ARBA00022859"/>
    </source>
</evidence>
<dbReference type="InParanoid" id="A0A6I8P7Z9"/>
<dbReference type="Ensembl" id="ENSOANT00000047397.1">
    <property type="protein sequence ID" value="ENSOANP00000050044.1"/>
    <property type="gene ID" value="ENSOANG00000011252.3"/>
</dbReference>
<name>A0A6I8P7Z9_ORNAN</name>
<organism evidence="23 24">
    <name type="scientific">Ornithorhynchus anatinus</name>
    <name type="common">Duckbill platypus</name>
    <dbReference type="NCBI Taxonomy" id="9258"/>
    <lineage>
        <taxon>Eukaryota</taxon>
        <taxon>Metazoa</taxon>
        <taxon>Chordata</taxon>
        <taxon>Craniata</taxon>
        <taxon>Vertebrata</taxon>
        <taxon>Euteleostomi</taxon>
        <taxon>Mammalia</taxon>
        <taxon>Monotremata</taxon>
        <taxon>Ornithorhynchidae</taxon>
        <taxon>Ornithorhynchus</taxon>
    </lineage>
</organism>
<evidence type="ECO:0000256" key="3">
    <source>
        <dbReference type="ARBA" id="ARBA00004352"/>
    </source>
</evidence>
<keyword evidence="8" id="KW-0391">Immunity</keyword>
<sequence length="441" mass="47207">NPRPLTPKPVLFPLSHAASLGWGALIVQETLDSPLCFTVTISTFPAIFCYYRPPTDTFPGIKLQSKVRTSAKQTTEETCPSQLDDHTATRRAATDTSPSTQTIHTTAKANPTTTPTTVKSKPATHISRITTATRRVPQTTSAAPTIVASTTLTPRSTSTTPGAGRPTTLTPRAIVTTPPTVGPTTNGITGTESAVSQTVTAAPTANGTGNHTVTETTRAVTTTPDAHNITQTTWLITTTAGPTLAPRPSSAAVGTYRVSNGSRTCVKAVMGIQLIVQDRQMGYFNIDPNVTKASGSCETWKANLLLTFSGGFVNFNFTKDGGSYYISSIEARLTVSSPKVDHHGVKREVQWFKTLVGHSFQCLSAQRVQLGNDLQLQTVNVQLQAFDITRDQFGNADECFSDRNRRAIPVAVSLSIAGLFVVLLVTCLVTRKSPARGYERV</sequence>
<evidence type="ECO:0000256" key="7">
    <source>
        <dbReference type="ARBA" id="ARBA00022753"/>
    </source>
</evidence>
<dbReference type="GO" id="GO:0031902">
    <property type="term" value="C:late endosome membrane"/>
    <property type="evidence" value="ECO:0000318"/>
    <property type="project" value="GO_Central"/>
</dbReference>
<reference evidence="23" key="2">
    <citation type="submission" date="2025-08" db="UniProtKB">
        <authorList>
            <consortium name="Ensembl"/>
        </authorList>
    </citation>
    <scope>IDENTIFICATION</scope>
    <source>
        <strain evidence="23">Glennie</strain>
    </source>
</reference>
<keyword evidence="24" id="KW-1185">Reference proteome</keyword>
<evidence type="ECO:0000256" key="1">
    <source>
        <dbReference type="ARBA" id="ARBA00004158"/>
    </source>
</evidence>
<dbReference type="PROSITE" id="PS51407">
    <property type="entry name" value="LAMP_3"/>
    <property type="match status" value="1"/>
</dbReference>
<evidence type="ECO:0000256" key="20">
    <source>
        <dbReference type="SAM" id="MobiDB-lite"/>
    </source>
</evidence>
<evidence type="ECO:0000256" key="17">
    <source>
        <dbReference type="ARBA" id="ARBA00063533"/>
    </source>
</evidence>
<accession>A0A6I8P7Z9</accession>
<keyword evidence="11 19" id="KW-0472">Membrane</keyword>
<reference evidence="23 24" key="1">
    <citation type="journal article" date="2008" name="Nature">
        <title>Genome analysis of the platypus reveals unique signatures of evolution.</title>
        <authorList>
            <person name="Warren W.C."/>
            <person name="Hillier L.W."/>
            <person name="Marshall Graves J.A."/>
            <person name="Birney E."/>
            <person name="Ponting C.P."/>
            <person name="Grutzner F."/>
            <person name="Belov K."/>
            <person name="Miller W."/>
            <person name="Clarke L."/>
            <person name="Chinwalla A.T."/>
            <person name="Yang S.P."/>
            <person name="Heger A."/>
            <person name="Locke D.P."/>
            <person name="Miethke P."/>
            <person name="Waters P.D."/>
            <person name="Veyrunes F."/>
            <person name="Fulton L."/>
            <person name="Fulton B."/>
            <person name="Graves T."/>
            <person name="Wallis J."/>
            <person name="Puente X.S."/>
            <person name="Lopez-Otin C."/>
            <person name="Ordonez G.R."/>
            <person name="Eichler E.E."/>
            <person name="Chen L."/>
            <person name="Cheng Z."/>
            <person name="Deakin J.E."/>
            <person name="Alsop A."/>
            <person name="Thompson K."/>
            <person name="Kirby P."/>
            <person name="Papenfuss A.T."/>
            <person name="Wakefield M.J."/>
            <person name="Olender T."/>
            <person name="Lancet D."/>
            <person name="Huttley G.A."/>
            <person name="Smit A.F."/>
            <person name="Pask A."/>
            <person name="Temple-Smith P."/>
            <person name="Batzer M.A."/>
            <person name="Walker J.A."/>
            <person name="Konkel M.K."/>
            <person name="Harris R.S."/>
            <person name="Whittington C.M."/>
            <person name="Wong E.S."/>
            <person name="Gemmell N.J."/>
            <person name="Buschiazzo E."/>
            <person name="Vargas Jentzsch I.M."/>
            <person name="Merkel A."/>
            <person name="Schmitz J."/>
            <person name="Zemann A."/>
            <person name="Churakov G."/>
            <person name="Kriegs J.O."/>
            <person name="Brosius J."/>
            <person name="Murchison E.P."/>
            <person name="Sachidanandam R."/>
            <person name="Smith C."/>
            <person name="Hannon G.J."/>
            <person name="Tsend-Ayush E."/>
            <person name="McMillan D."/>
            <person name="Attenborough R."/>
            <person name="Rens W."/>
            <person name="Ferguson-Smith M."/>
            <person name="Lefevre C.M."/>
            <person name="Sharp J.A."/>
            <person name="Nicholas K.R."/>
            <person name="Ray D.A."/>
            <person name="Kube M."/>
            <person name="Reinhardt R."/>
            <person name="Pringle T.H."/>
            <person name="Taylor J."/>
            <person name="Jones R.C."/>
            <person name="Nixon B."/>
            <person name="Dacheux J.L."/>
            <person name="Niwa H."/>
            <person name="Sekita Y."/>
            <person name="Huang X."/>
            <person name="Stark A."/>
            <person name="Kheradpour P."/>
            <person name="Kellis M."/>
            <person name="Flicek P."/>
            <person name="Chen Y."/>
            <person name="Webber C."/>
            <person name="Hardison R."/>
            <person name="Nelson J."/>
            <person name="Hallsworth-Pepin K."/>
            <person name="Delehaunty K."/>
            <person name="Markovic C."/>
            <person name="Minx P."/>
            <person name="Feng Y."/>
            <person name="Kremitzki C."/>
            <person name="Mitreva M."/>
            <person name="Glasscock J."/>
            <person name="Wylie T."/>
            <person name="Wohldmann P."/>
            <person name="Thiru P."/>
            <person name="Nhan M.N."/>
            <person name="Pohl C.S."/>
            <person name="Smith S.M."/>
            <person name="Hou S."/>
            <person name="Nefedov M."/>
            <person name="de Jong P.J."/>
            <person name="Renfree M.B."/>
            <person name="Mardis E.R."/>
            <person name="Wilson R.K."/>
        </authorList>
    </citation>
    <scope>NUCLEOTIDE SEQUENCE [LARGE SCALE GENOMIC DNA]</scope>
    <source>
        <strain evidence="23 24">Glennie</strain>
    </source>
</reference>
<evidence type="ECO:0000256" key="19">
    <source>
        <dbReference type="PROSITE-ProRule" id="PRU00740"/>
    </source>
</evidence>
<evidence type="ECO:0000256" key="12">
    <source>
        <dbReference type="ARBA" id="ARBA00023157"/>
    </source>
</evidence>
<keyword evidence="15" id="KW-0968">Cytoplasmic vesicle</keyword>
<dbReference type="InterPro" id="IPR048528">
    <property type="entry name" value="Lamp2-like_luminal"/>
</dbReference>
<evidence type="ECO:0000256" key="15">
    <source>
        <dbReference type="ARBA" id="ARBA00023329"/>
    </source>
</evidence>
<reference evidence="23" key="3">
    <citation type="submission" date="2025-09" db="UniProtKB">
        <authorList>
            <consortium name="Ensembl"/>
        </authorList>
    </citation>
    <scope>IDENTIFICATION</scope>
    <source>
        <strain evidence="23">Glennie</strain>
    </source>
</reference>
<feature type="transmembrane region" description="Helical" evidence="21">
    <location>
        <begin position="407"/>
        <end position="430"/>
    </location>
</feature>
<keyword evidence="6" id="KW-0732">Signal</keyword>
<evidence type="ECO:0000256" key="16">
    <source>
        <dbReference type="ARBA" id="ARBA00060358"/>
    </source>
</evidence>
<evidence type="ECO:0000256" key="13">
    <source>
        <dbReference type="ARBA" id="ARBA00023180"/>
    </source>
</evidence>
<evidence type="ECO:0000256" key="10">
    <source>
        <dbReference type="ARBA" id="ARBA00023130"/>
    </source>
</evidence>
<evidence type="ECO:0000256" key="5">
    <source>
        <dbReference type="ARBA" id="ARBA00022692"/>
    </source>
</evidence>
<dbReference type="GeneTree" id="ENSGT00950000182899"/>
<evidence type="ECO:0000256" key="4">
    <source>
        <dbReference type="ARBA" id="ARBA00004358"/>
    </source>
</evidence>
<dbReference type="AlphaFoldDB" id="A0A6I8P7Z9"/>
<evidence type="ECO:0000256" key="9">
    <source>
        <dbReference type="ARBA" id="ARBA00022989"/>
    </source>
</evidence>
<keyword evidence="5 19" id="KW-0812">Transmembrane</keyword>
<dbReference type="PRINTS" id="PR00336">
    <property type="entry name" value="LYSASSOCTDMP"/>
</dbReference>
<feature type="disulfide bond" evidence="19">
    <location>
        <begin position="362"/>
        <end position="399"/>
    </location>
</feature>
<evidence type="ECO:0000256" key="2">
    <source>
        <dbReference type="ARBA" id="ARBA00004241"/>
    </source>
</evidence>
<keyword evidence="13" id="KW-0325">Glycoprotein</keyword>
<feature type="region of interest" description="Disordered" evidence="20">
    <location>
        <begin position="135"/>
        <end position="187"/>
    </location>
</feature>
<feature type="region of interest" description="Disordered" evidence="20">
    <location>
        <begin position="71"/>
        <end position="119"/>
    </location>
</feature>
<feature type="compositionally biased region" description="Low complexity" evidence="20">
    <location>
        <begin position="149"/>
        <end position="161"/>
    </location>
</feature>
<dbReference type="PANTHER" id="PTHR11506">
    <property type="entry name" value="LYSOSOME-ASSOCIATED MEMBRANE GLYCOPROTEIN"/>
    <property type="match status" value="1"/>
</dbReference>
<comment type="similarity">
    <text evidence="19">Belongs to the LAMP family.</text>
</comment>
<dbReference type="FunCoup" id="A0A6I8P7Z9">
    <property type="interactions" value="400"/>
</dbReference>
<keyword evidence="7" id="KW-0967">Endosome</keyword>
<dbReference type="Bgee" id="ENSOANG00000011252">
    <property type="expression patterns" value="Expressed in ovary and 6 other cell types or tissues"/>
</dbReference>
<feature type="domain" description="Lysosome-associated membrane glycoprotein 2-like luminal" evidence="22">
    <location>
        <begin position="252"/>
        <end position="388"/>
    </location>
</feature>
<dbReference type="FunFam" id="2.40.160.110:FF:000006">
    <property type="entry name" value="Lysosome-associated membrane glycoprotein 3"/>
    <property type="match status" value="1"/>
</dbReference>
<dbReference type="Proteomes" id="UP000002279">
    <property type="component" value="Chromosome 1"/>
</dbReference>
<dbReference type="PANTHER" id="PTHR11506:SF30">
    <property type="entry name" value="LYSOSOME-ASSOCIATED MEMBRANE GLYCOPROTEIN 3"/>
    <property type="match status" value="1"/>
</dbReference>
<keyword evidence="12 19" id="KW-1015">Disulfide bond</keyword>
<evidence type="ECO:0000256" key="6">
    <source>
        <dbReference type="ARBA" id="ARBA00022729"/>
    </source>
</evidence>
<proteinExistence type="inferred from homology"/>
<comment type="subunit">
    <text evidence="17">Monomer. Interacts with FURIN.</text>
</comment>
<comment type="subcellular location">
    <subcellularLocation>
        <location evidence="2">Cell surface</location>
    </subcellularLocation>
    <subcellularLocation>
        <location evidence="4">Cytoplasmic vesicle membrane</location>
        <topology evidence="4">Single-pass type I membrane protein</topology>
    </subcellularLocation>
    <subcellularLocation>
        <location evidence="1">Early endosome membrane</location>
        <topology evidence="1">Single-pass type I membrane protein</topology>
    </subcellularLocation>
    <subcellularLocation>
        <location evidence="3 19">Lysosome membrane</location>
        <topology evidence="3 19">Single-pass type I membrane protein</topology>
    </subcellularLocation>
</comment>
<dbReference type="Pfam" id="PF01299">
    <property type="entry name" value="Lamp2-like_luminal"/>
    <property type="match status" value="1"/>
</dbReference>
<dbReference type="GO" id="GO:0005886">
    <property type="term" value="C:plasma membrane"/>
    <property type="evidence" value="ECO:0000318"/>
    <property type="project" value="GO_Central"/>
</dbReference>
<dbReference type="GO" id="GO:0009986">
    <property type="term" value="C:cell surface"/>
    <property type="evidence" value="ECO:0007669"/>
    <property type="project" value="UniProtKB-SubCell"/>
</dbReference>
<evidence type="ECO:0000256" key="18">
    <source>
        <dbReference type="ARBA" id="ARBA00074382"/>
    </source>
</evidence>
<evidence type="ECO:0000256" key="21">
    <source>
        <dbReference type="SAM" id="Phobius"/>
    </source>
</evidence>
<feature type="compositionally biased region" description="Low complexity" evidence="20">
    <location>
        <begin position="105"/>
        <end position="119"/>
    </location>
</feature>
<feature type="compositionally biased region" description="Low complexity" evidence="20">
    <location>
        <begin position="174"/>
        <end position="187"/>
    </location>
</feature>
<keyword evidence="10" id="KW-1064">Adaptive immunity</keyword>
<dbReference type="GO" id="GO:0031901">
    <property type="term" value="C:early endosome membrane"/>
    <property type="evidence" value="ECO:0007669"/>
    <property type="project" value="UniProtKB-SubCell"/>
</dbReference>
<evidence type="ECO:0000313" key="24">
    <source>
        <dbReference type="Proteomes" id="UP000002279"/>
    </source>
</evidence>
<dbReference type="GO" id="GO:0002250">
    <property type="term" value="P:adaptive immune response"/>
    <property type="evidence" value="ECO:0007669"/>
    <property type="project" value="UniProtKB-KW"/>
</dbReference>
<keyword evidence="9 21" id="KW-1133">Transmembrane helix</keyword>
<dbReference type="InterPro" id="IPR002000">
    <property type="entry name" value="Lysosome-assoc_membr_glycop"/>
</dbReference>
<dbReference type="Gene3D" id="2.40.160.110">
    <property type="match status" value="1"/>
</dbReference>
<dbReference type="GO" id="GO:0005765">
    <property type="term" value="C:lysosomal membrane"/>
    <property type="evidence" value="ECO:0000318"/>
    <property type="project" value="GO_Central"/>
</dbReference>
<evidence type="ECO:0000256" key="11">
    <source>
        <dbReference type="ARBA" id="ARBA00023136"/>
    </source>
</evidence>
<protein>
    <recommendedName>
        <fullName evidence="18">Lysosome-associated membrane glycoprotein 3</fullName>
    </recommendedName>
</protein>
<gene>
    <name evidence="23" type="primary">LAMP3</name>
</gene>
<evidence type="ECO:0000259" key="22">
    <source>
        <dbReference type="Pfam" id="PF01299"/>
    </source>
</evidence>